<dbReference type="InterPro" id="IPR036113">
    <property type="entry name" value="Asp/Glu-ADT_sf_sub_c"/>
</dbReference>
<proteinExistence type="predicted"/>
<dbReference type="InterPro" id="IPR003837">
    <property type="entry name" value="GatC"/>
</dbReference>
<dbReference type="GO" id="GO:0032543">
    <property type="term" value="P:mitochondrial translation"/>
    <property type="evidence" value="ECO:0007669"/>
    <property type="project" value="TreeGrafter"/>
</dbReference>
<dbReference type="GO" id="GO:0005739">
    <property type="term" value="C:mitochondrion"/>
    <property type="evidence" value="ECO:0007669"/>
    <property type="project" value="TreeGrafter"/>
</dbReference>
<dbReference type="PANTHER" id="PTHR15004:SF0">
    <property type="entry name" value="GLUTAMYL-TRNA(GLN) AMIDOTRANSFERASE SUBUNIT C, MITOCHONDRIAL"/>
    <property type="match status" value="1"/>
</dbReference>
<sequence length="167" mass="18784">MRFLLSPNVFQRCASLRGIDFVRFKYSKLPETMKFEPNLGSTVDKSEVNELPLSKAMLTKLEQLSALRFQSEEEIASVEEDIRLAQKVFEVKTEGVEPLYSIVEEVINCPLRDDTIVEPTSAARALQNAPHVVEDFIVVPQANIPQEANPLLEEHAKSLKKAVSESN</sequence>
<keyword evidence="1" id="KW-1185">Reference proteome</keyword>
<organism evidence="1 2">
    <name type="scientific">Panagrellus redivivus</name>
    <name type="common">Microworm</name>
    <dbReference type="NCBI Taxonomy" id="6233"/>
    <lineage>
        <taxon>Eukaryota</taxon>
        <taxon>Metazoa</taxon>
        <taxon>Ecdysozoa</taxon>
        <taxon>Nematoda</taxon>
        <taxon>Chromadorea</taxon>
        <taxon>Rhabditida</taxon>
        <taxon>Tylenchina</taxon>
        <taxon>Panagrolaimomorpha</taxon>
        <taxon>Panagrolaimoidea</taxon>
        <taxon>Panagrolaimidae</taxon>
        <taxon>Panagrellus</taxon>
    </lineage>
</organism>
<name>A0A7E4VZN7_PANRE</name>
<dbReference type="GO" id="GO:0070681">
    <property type="term" value="P:glutaminyl-tRNAGln biosynthesis via transamidation"/>
    <property type="evidence" value="ECO:0007669"/>
    <property type="project" value="TreeGrafter"/>
</dbReference>
<dbReference type="GO" id="GO:0030956">
    <property type="term" value="C:glutamyl-tRNA(Gln) amidotransferase complex"/>
    <property type="evidence" value="ECO:0007669"/>
    <property type="project" value="TreeGrafter"/>
</dbReference>
<dbReference type="GO" id="GO:0006450">
    <property type="term" value="P:regulation of translational fidelity"/>
    <property type="evidence" value="ECO:0007669"/>
    <property type="project" value="InterPro"/>
</dbReference>
<accession>A0A7E4VZN7</accession>
<dbReference type="AlphaFoldDB" id="A0A7E4VZN7"/>
<evidence type="ECO:0000313" key="2">
    <source>
        <dbReference type="WBParaSite" id="Pan_g4851.t1"/>
    </source>
</evidence>
<dbReference type="PANTHER" id="PTHR15004">
    <property type="entry name" value="GLUTAMYL-TRNA(GLN) AMIDOTRANSFERASE SUBUNIT C, MITOCHONDRIAL"/>
    <property type="match status" value="1"/>
</dbReference>
<protein>
    <submittedName>
        <fullName evidence="2">Glutamyl-tRNA(Gln) amidotransferase subunit C, mitochondrial</fullName>
    </submittedName>
</protein>
<evidence type="ECO:0000313" key="1">
    <source>
        <dbReference type="Proteomes" id="UP000492821"/>
    </source>
</evidence>
<reference evidence="2" key="2">
    <citation type="submission" date="2020-10" db="UniProtKB">
        <authorList>
            <consortium name="WormBaseParasite"/>
        </authorList>
    </citation>
    <scope>IDENTIFICATION</scope>
</reference>
<dbReference type="SUPFAM" id="SSF141000">
    <property type="entry name" value="Glu-tRNAGln amidotransferase C subunit"/>
    <property type="match status" value="1"/>
</dbReference>
<dbReference type="Pfam" id="PF02686">
    <property type="entry name" value="GatC"/>
    <property type="match status" value="1"/>
</dbReference>
<reference evidence="1" key="1">
    <citation type="journal article" date="2013" name="Genetics">
        <title>The draft genome and transcriptome of Panagrellus redivivus are shaped by the harsh demands of a free-living lifestyle.</title>
        <authorList>
            <person name="Srinivasan J."/>
            <person name="Dillman A.R."/>
            <person name="Macchietto M.G."/>
            <person name="Heikkinen L."/>
            <person name="Lakso M."/>
            <person name="Fracchia K.M."/>
            <person name="Antoshechkin I."/>
            <person name="Mortazavi A."/>
            <person name="Wong G."/>
            <person name="Sternberg P.W."/>
        </authorList>
    </citation>
    <scope>NUCLEOTIDE SEQUENCE [LARGE SCALE GENOMIC DNA]</scope>
    <source>
        <strain evidence="1">MT8872</strain>
    </source>
</reference>
<dbReference type="Proteomes" id="UP000492821">
    <property type="component" value="Unassembled WGS sequence"/>
</dbReference>
<dbReference type="WBParaSite" id="Pan_g4851.t1">
    <property type="protein sequence ID" value="Pan_g4851.t1"/>
    <property type="gene ID" value="Pan_g4851"/>
</dbReference>